<name>A0A2B7YCM9_POLH7</name>
<accession>A0A2B7YCM9</accession>
<dbReference type="OrthoDB" id="4579491at2759"/>
<dbReference type="Proteomes" id="UP000224634">
    <property type="component" value="Unassembled WGS sequence"/>
</dbReference>
<evidence type="ECO:0000313" key="2">
    <source>
        <dbReference type="EMBL" id="PGH18950.1"/>
    </source>
</evidence>
<protein>
    <submittedName>
        <fullName evidence="2">Uncharacterized protein</fullName>
    </submittedName>
</protein>
<feature type="compositionally biased region" description="Polar residues" evidence="1">
    <location>
        <begin position="1"/>
        <end position="22"/>
    </location>
</feature>
<gene>
    <name evidence="2" type="ORF">AJ80_04277</name>
</gene>
<organism evidence="2 3">
    <name type="scientific">Polytolypa hystricis (strain UAMH7299)</name>
    <dbReference type="NCBI Taxonomy" id="1447883"/>
    <lineage>
        <taxon>Eukaryota</taxon>
        <taxon>Fungi</taxon>
        <taxon>Dikarya</taxon>
        <taxon>Ascomycota</taxon>
        <taxon>Pezizomycotina</taxon>
        <taxon>Eurotiomycetes</taxon>
        <taxon>Eurotiomycetidae</taxon>
        <taxon>Onygenales</taxon>
        <taxon>Onygenales incertae sedis</taxon>
        <taxon>Polytolypa</taxon>
    </lineage>
</organism>
<feature type="region of interest" description="Disordered" evidence="1">
    <location>
        <begin position="1"/>
        <end position="23"/>
    </location>
</feature>
<evidence type="ECO:0000313" key="3">
    <source>
        <dbReference type="Proteomes" id="UP000224634"/>
    </source>
</evidence>
<evidence type="ECO:0000256" key="1">
    <source>
        <dbReference type="SAM" id="MobiDB-lite"/>
    </source>
</evidence>
<feature type="region of interest" description="Disordered" evidence="1">
    <location>
        <begin position="370"/>
        <end position="442"/>
    </location>
</feature>
<dbReference type="SUPFAM" id="SSF52047">
    <property type="entry name" value="RNI-like"/>
    <property type="match status" value="1"/>
</dbReference>
<dbReference type="EMBL" id="PDNA01000053">
    <property type="protein sequence ID" value="PGH18950.1"/>
    <property type="molecule type" value="Genomic_DNA"/>
</dbReference>
<feature type="compositionally biased region" description="Basic and acidic residues" evidence="1">
    <location>
        <begin position="381"/>
        <end position="392"/>
    </location>
</feature>
<reference evidence="2 3" key="1">
    <citation type="submission" date="2017-10" db="EMBL/GenBank/DDBJ databases">
        <title>Comparative genomics in systemic dimorphic fungi from Ajellomycetaceae.</title>
        <authorList>
            <person name="Munoz J.F."/>
            <person name="Mcewen J.G."/>
            <person name="Clay O.K."/>
            <person name="Cuomo C.A."/>
        </authorList>
    </citation>
    <scope>NUCLEOTIDE SEQUENCE [LARGE SCALE GENOMIC DNA]</scope>
    <source>
        <strain evidence="2 3">UAMH7299</strain>
    </source>
</reference>
<dbReference type="AlphaFoldDB" id="A0A2B7YCM9"/>
<comment type="caution">
    <text evidence="2">The sequence shown here is derived from an EMBL/GenBank/DDBJ whole genome shotgun (WGS) entry which is preliminary data.</text>
</comment>
<sequence length="498" mass="56132">MAQSTLHSDARTMSTSTVQPPSISRAILHLEKTPQRSNSWSDRDVPEGKQLTPEQLTLNRLEYIKSQLPALPQTSEQLTIDYDTPTDEEWQIITNHFTSIPLHWPLERLDFNSPCGLLVQTPWVIEGRVKHLRLTYTCGLRFGGPTNNKLVKSYDEKIEKAEVEECKVNGIKIMSLPELAHEWLVKNFTEPPPPPSQEGRYITEVDVKEEEIKKEAKDNAANLQPPAQAQQPNLETFGIIENDVHDTLVRLLLARPEIFNNLKTLYLRATNGCDLHIQDGSILPQILPLLTELKSLTLVLGNEYGNPKYLTEIYQRLPANVETLHFRSMASLARTEEWKEWVRAFGGGEFLPNLRRLSVVLDLKGEVGKEVVEEKEEETERQDPAHDDEETKSSLAETALSPEEPSQDSTLLPSGTDIADPTQHASESNAEPPAVISGDGDGKRKYAVTRDDLCLAKRACEELCKAAEKRGVVIVPFVEPYGHDWPKNCAIDDRWETV</sequence>
<keyword evidence="3" id="KW-1185">Reference proteome</keyword>
<proteinExistence type="predicted"/>